<feature type="compositionally biased region" description="Polar residues" evidence="1">
    <location>
        <begin position="156"/>
        <end position="167"/>
    </location>
</feature>
<reference evidence="2" key="1">
    <citation type="submission" date="2016-04" db="EMBL/GenBank/DDBJ databases">
        <authorList>
            <person name="Nguyen H.D."/>
            <person name="Samba Siva P."/>
            <person name="Cullis J."/>
            <person name="Levesque C.A."/>
            <person name="Hambleton S."/>
        </authorList>
    </citation>
    <scope>NUCLEOTIDE SEQUENCE</scope>
    <source>
        <strain evidence="2">DAOMC 236416</strain>
    </source>
</reference>
<feature type="compositionally biased region" description="Basic and acidic residues" evidence="1">
    <location>
        <begin position="172"/>
        <end position="181"/>
    </location>
</feature>
<feature type="compositionally biased region" description="Polar residues" evidence="1">
    <location>
        <begin position="95"/>
        <end position="112"/>
    </location>
</feature>
<reference evidence="2" key="2">
    <citation type="journal article" date="2019" name="IMA Fungus">
        <title>Genome sequencing and comparison of five Tilletia species to identify candidate genes for the detection of regulated species infecting wheat.</title>
        <authorList>
            <person name="Nguyen H.D.T."/>
            <person name="Sultana T."/>
            <person name="Kesanakurti P."/>
            <person name="Hambleton S."/>
        </authorList>
    </citation>
    <scope>NUCLEOTIDE SEQUENCE</scope>
    <source>
        <strain evidence="2">DAOMC 236416</strain>
    </source>
</reference>
<dbReference type="EMBL" id="LWDF02002454">
    <property type="protein sequence ID" value="KAE8235999.1"/>
    <property type="molecule type" value="Genomic_DNA"/>
</dbReference>
<comment type="caution">
    <text evidence="2">The sequence shown here is derived from an EMBL/GenBank/DDBJ whole genome shotgun (WGS) entry which is preliminary data.</text>
</comment>
<name>A0A8T8SAD2_9BASI</name>
<evidence type="ECO:0000256" key="1">
    <source>
        <dbReference type="SAM" id="MobiDB-lite"/>
    </source>
</evidence>
<evidence type="ECO:0000313" key="3">
    <source>
        <dbReference type="Proteomes" id="UP000077521"/>
    </source>
</evidence>
<gene>
    <name evidence="2" type="ORF">A4X13_0g9303</name>
</gene>
<keyword evidence="3" id="KW-1185">Reference proteome</keyword>
<sequence>MPPTFMPAPSIFGEHHAEAIRLLLEMKAIIAPMIAKDQSSSSVSSTSFHQDTQSPAEGPPEDTEHAQKQFPPPPRSYAQLLADLNIRAAQETYLTSSTSTPPIDSAASTTPLTPFIPTRSSSPLPTSAVPPSTSSSTSGTVSTLPSSTPARISTVGAVTSSAHSSGCNAAREQVRQAHSGRDGHMASAFIALKRIGAAWMCARSSILRAACDMDLGDTNRPSTRSTLPPSTATAPFPLCEGSQLTSSRPPLPAHPSSVTTSVLTSVSPLCPPLPSEEKFPPQMVPSSTSPSAPISDLPSTSASSRPESTSVLRSVPHSSIPLLSASQDFLSSASSASSITSPSTSALQLAPISAYTSSSPSATQPPATSAPTS</sequence>
<feature type="non-terminal residue" evidence="2">
    <location>
        <position position="373"/>
    </location>
</feature>
<protein>
    <submittedName>
        <fullName evidence="2">Uncharacterized protein</fullName>
    </submittedName>
</protein>
<dbReference type="Proteomes" id="UP000077521">
    <property type="component" value="Unassembled WGS sequence"/>
</dbReference>
<proteinExistence type="predicted"/>
<evidence type="ECO:0000313" key="2">
    <source>
        <dbReference type="EMBL" id="KAE8235999.1"/>
    </source>
</evidence>
<feature type="compositionally biased region" description="Low complexity" evidence="1">
    <location>
        <begin position="120"/>
        <end position="149"/>
    </location>
</feature>
<feature type="compositionally biased region" description="Low complexity" evidence="1">
    <location>
        <begin position="255"/>
        <end position="268"/>
    </location>
</feature>
<feature type="compositionally biased region" description="Polar residues" evidence="1">
    <location>
        <begin position="219"/>
        <end position="233"/>
    </location>
</feature>
<accession>A0A8T8SAD2</accession>
<organism evidence="2 3">
    <name type="scientific">Tilletia indica</name>
    <dbReference type="NCBI Taxonomy" id="43049"/>
    <lineage>
        <taxon>Eukaryota</taxon>
        <taxon>Fungi</taxon>
        <taxon>Dikarya</taxon>
        <taxon>Basidiomycota</taxon>
        <taxon>Ustilaginomycotina</taxon>
        <taxon>Exobasidiomycetes</taxon>
        <taxon>Tilletiales</taxon>
        <taxon>Tilletiaceae</taxon>
        <taxon>Tilletia</taxon>
    </lineage>
</organism>
<feature type="compositionally biased region" description="Low complexity" evidence="1">
    <location>
        <begin position="298"/>
        <end position="310"/>
    </location>
</feature>
<feature type="region of interest" description="Disordered" evidence="1">
    <location>
        <begin position="218"/>
        <end position="315"/>
    </location>
</feature>
<feature type="region of interest" description="Disordered" evidence="1">
    <location>
        <begin position="40"/>
        <end position="76"/>
    </location>
</feature>
<dbReference type="AlphaFoldDB" id="A0A8T8SAD2"/>
<feature type="region of interest" description="Disordered" evidence="1">
    <location>
        <begin position="95"/>
        <end position="181"/>
    </location>
</feature>